<proteinExistence type="predicted"/>
<evidence type="ECO:0000259" key="1">
    <source>
        <dbReference type="Pfam" id="PF21770"/>
    </source>
</evidence>
<dbReference type="Proteomes" id="UP001206206">
    <property type="component" value="Unassembled WGS sequence"/>
</dbReference>
<dbReference type="Pfam" id="PF21770">
    <property type="entry name" value="MgtC_SapB_C"/>
    <property type="match status" value="1"/>
</dbReference>
<organism evidence="2 3">
    <name type="scientific">Streptantibioticus rubrisoli</name>
    <dbReference type="NCBI Taxonomy" id="1387313"/>
    <lineage>
        <taxon>Bacteria</taxon>
        <taxon>Bacillati</taxon>
        <taxon>Actinomycetota</taxon>
        <taxon>Actinomycetes</taxon>
        <taxon>Kitasatosporales</taxon>
        <taxon>Streptomycetaceae</taxon>
        <taxon>Streptantibioticus</taxon>
    </lineage>
</organism>
<feature type="domain" description="MgtC-like C-terminal" evidence="1">
    <location>
        <begin position="32"/>
        <end position="105"/>
    </location>
</feature>
<dbReference type="RefSeq" id="WP_255930773.1">
    <property type="nucleotide sequence ID" value="NZ_JANFNH010000032.1"/>
</dbReference>
<dbReference type="EMBL" id="JANFNH010000032">
    <property type="protein sequence ID" value="MCQ4044768.1"/>
    <property type="molecule type" value="Genomic_DNA"/>
</dbReference>
<sequence>MYVLDRLLLGSVERLVDRTPSASADFPVQVTVHTVCDAQAEAHVRTLLTQALSGPGVPVPINSRTTMDGSATLEASVTVNGPAAAPMARVLTHVWLEPGVQAVRWELSPTG</sequence>
<reference evidence="2 3" key="1">
    <citation type="submission" date="2022-06" db="EMBL/GenBank/DDBJ databases">
        <title>Draft genome sequence of type strain Streptomyces rubrisoli DSM 42083.</title>
        <authorList>
            <person name="Duangmal K."/>
            <person name="Klaysubun C."/>
        </authorList>
    </citation>
    <scope>NUCLEOTIDE SEQUENCE [LARGE SCALE GENOMIC DNA]</scope>
    <source>
        <strain evidence="2 3">DSM 42083</strain>
    </source>
</reference>
<keyword evidence="3" id="KW-1185">Reference proteome</keyword>
<gene>
    <name evidence="2" type="ORF">NON19_22760</name>
</gene>
<dbReference type="Gene3D" id="3.30.70.260">
    <property type="match status" value="1"/>
</dbReference>
<dbReference type="InterPro" id="IPR048640">
    <property type="entry name" value="MgtC-like_C"/>
</dbReference>
<name>A0ABT1PHC4_9ACTN</name>
<comment type="caution">
    <text evidence="2">The sequence shown here is derived from an EMBL/GenBank/DDBJ whole genome shotgun (WGS) entry which is preliminary data.</text>
</comment>
<evidence type="ECO:0000313" key="2">
    <source>
        <dbReference type="EMBL" id="MCQ4044768.1"/>
    </source>
</evidence>
<protein>
    <recommendedName>
        <fullName evidence="1">MgtC-like C-terminal domain-containing protein</fullName>
    </recommendedName>
</protein>
<evidence type="ECO:0000313" key="3">
    <source>
        <dbReference type="Proteomes" id="UP001206206"/>
    </source>
</evidence>
<accession>A0ABT1PHC4</accession>